<feature type="domain" description="Protein kinase" evidence="5">
    <location>
        <begin position="268"/>
        <end position="541"/>
    </location>
</feature>
<dbReference type="SMART" id="SM00220">
    <property type="entry name" value="S_TKc"/>
    <property type="match status" value="1"/>
</dbReference>
<keyword evidence="4" id="KW-0472">Membrane</keyword>
<gene>
    <name evidence="6" type="ORF">Tco_0624389</name>
</gene>
<keyword evidence="1" id="KW-0808">Transferase</keyword>
<evidence type="ECO:0000256" key="4">
    <source>
        <dbReference type="SAM" id="Phobius"/>
    </source>
</evidence>
<dbReference type="CDD" id="cd14066">
    <property type="entry name" value="STKc_IRAK"/>
    <property type="match status" value="1"/>
</dbReference>
<dbReference type="Proteomes" id="UP001151760">
    <property type="component" value="Unassembled WGS sequence"/>
</dbReference>
<dbReference type="PANTHER" id="PTHR47989:SF24">
    <property type="entry name" value="CALCIUM_CALMODULIN-REGULATED RECEPTOR-LIKE KINASE 1 ISOFORM X1"/>
    <property type="match status" value="1"/>
</dbReference>
<keyword evidence="1" id="KW-0418">Kinase</keyword>
<dbReference type="SUPFAM" id="SSF56112">
    <property type="entry name" value="Protein kinase-like (PK-like)"/>
    <property type="match status" value="1"/>
</dbReference>
<evidence type="ECO:0000259" key="5">
    <source>
        <dbReference type="PROSITE" id="PS50011"/>
    </source>
</evidence>
<dbReference type="PANTHER" id="PTHR47989">
    <property type="entry name" value="OS01G0750732 PROTEIN"/>
    <property type="match status" value="1"/>
</dbReference>
<organism evidence="6 7">
    <name type="scientific">Tanacetum coccineum</name>
    <dbReference type="NCBI Taxonomy" id="301880"/>
    <lineage>
        <taxon>Eukaryota</taxon>
        <taxon>Viridiplantae</taxon>
        <taxon>Streptophyta</taxon>
        <taxon>Embryophyta</taxon>
        <taxon>Tracheophyta</taxon>
        <taxon>Spermatophyta</taxon>
        <taxon>Magnoliopsida</taxon>
        <taxon>eudicotyledons</taxon>
        <taxon>Gunneridae</taxon>
        <taxon>Pentapetalae</taxon>
        <taxon>asterids</taxon>
        <taxon>campanulids</taxon>
        <taxon>Asterales</taxon>
        <taxon>Asteraceae</taxon>
        <taxon>Asteroideae</taxon>
        <taxon>Anthemideae</taxon>
        <taxon>Anthemidinae</taxon>
        <taxon>Tanacetum</taxon>
    </lineage>
</organism>
<accession>A0ABQ4WDX1</accession>
<reference evidence="6" key="1">
    <citation type="journal article" date="2022" name="Int. J. Mol. Sci.">
        <title>Draft Genome of Tanacetum Coccineum: Genomic Comparison of Closely Related Tanacetum-Family Plants.</title>
        <authorList>
            <person name="Yamashiro T."/>
            <person name="Shiraishi A."/>
            <person name="Nakayama K."/>
            <person name="Satake H."/>
        </authorList>
    </citation>
    <scope>NUCLEOTIDE SEQUENCE</scope>
</reference>
<evidence type="ECO:0000256" key="2">
    <source>
        <dbReference type="ARBA" id="ARBA00022741"/>
    </source>
</evidence>
<proteinExistence type="predicted"/>
<dbReference type="Pfam" id="PF07714">
    <property type="entry name" value="PK_Tyr_Ser-Thr"/>
    <property type="match status" value="1"/>
</dbReference>
<dbReference type="InterPro" id="IPR008271">
    <property type="entry name" value="Ser/Thr_kinase_AS"/>
</dbReference>
<evidence type="ECO:0000256" key="3">
    <source>
        <dbReference type="ARBA" id="ARBA00022840"/>
    </source>
</evidence>
<dbReference type="InterPro" id="IPR000719">
    <property type="entry name" value="Prot_kinase_dom"/>
</dbReference>
<sequence>MGAFSVSASFRWDVHDGAERQQWDDLSSILNSVVLSFSKDRWTCDLSRDGEFKVKVIRNFIDDLFLPSSDVETRWVKFIPIKVNVFSWRARRDRFNHLLDSILAHVFFRCDVARVVLRKICRWWDLDWQEICSFSDWDAWCVDGCLDTKYRSFIKEMKERSYGLIIGISIGVVIGAFLAIGGLLCYRYQKKRPQIGNSSSRRAATIPIRENGVDTCTIMSDSSMGTESSRTSVHTGIPLWFGGLKKGHVIAASGILEYSYRDLQKATHNFTSVIGQGAFGPVYKAQMTAGEAVAVKVLATDSKQGEKEFQTEVMLLGRLHHRNLVNLVGYCAEKGQHMLIYVYMSKGSLFSHLYSEDHEALSWDLRVQIAVDVARGLEYLHDGVLFALLAVPPVIHRDIKSSNILLDQSMGARVADFGLSREDMINRNASNIQGTFGYLDPEYISTRAFTKKSDVYSFGVLLFELIAGRNPQQGLLEYVELAAMNTEGKNGWEELVDSRLEGNFDSKELNDVATLAHKCINRSPRKRPLMRDIVQALSRIIMIRQNKKHHRRDSSVAADEIAFNIDQLGRRSPMNSEHKRIESFDSMDEV</sequence>
<comment type="caution">
    <text evidence="6">The sequence shown here is derived from an EMBL/GenBank/DDBJ whole genome shotgun (WGS) entry which is preliminary data.</text>
</comment>
<keyword evidence="7" id="KW-1185">Reference proteome</keyword>
<protein>
    <submittedName>
        <fullName evidence="6">Calcium/calmodulin-regulated receptor-like kinase 1</fullName>
    </submittedName>
</protein>
<evidence type="ECO:0000256" key="1">
    <source>
        <dbReference type="ARBA" id="ARBA00022527"/>
    </source>
</evidence>
<dbReference type="InterPro" id="IPR001245">
    <property type="entry name" value="Ser-Thr/Tyr_kinase_cat_dom"/>
</dbReference>
<evidence type="ECO:0000313" key="6">
    <source>
        <dbReference type="EMBL" id="GJS51027.1"/>
    </source>
</evidence>
<dbReference type="InterPro" id="IPR011009">
    <property type="entry name" value="Kinase-like_dom_sf"/>
</dbReference>
<keyword evidence="3" id="KW-0067">ATP-binding</keyword>
<dbReference type="PROSITE" id="PS50011">
    <property type="entry name" value="PROTEIN_KINASE_DOM"/>
    <property type="match status" value="1"/>
</dbReference>
<dbReference type="EMBL" id="BQNB010008557">
    <property type="protein sequence ID" value="GJS51027.1"/>
    <property type="molecule type" value="Genomic_DNA"/>
</dbReference>
<dbReference type="Gene3D" id="3.30.200.20">
    <property type="entry name" value="Phosphorylase Kinase, domain 1"/>
    <property type="match status" value="1"/>
</dbReference>
<dbReference type="Gene3D" id="1.10.510.10">
    <property type="entry name" value="Transferase(Phosphotransferase) domain 1"/>
    <property type="match status" value="1"/>
</dbReference>
<feature type="transmembrane region" description="Helical" evidence="4">
    <location>
        <begin position="161"/>
        <end position="184"/>
    </location>
</feature>
<name>A0ABQ4WDX1_9ASTR</name>
<keyword evidence="4" id="KW-1133">Transmembrane helix</keyword>
<keyword evidence="4" id="KW-0812">Transmembrane</keyword>
<dbReference type="PROSITE" id="PS00108">
    <property type="entry name" value="PROTEIN_KINASE_ST"/>
    <property type="match status" value="1"/>
</dbReference>
<keyword evidence="2" id="KW-0547">Nucleotide-binding</keyword>
<evidence type="ECO:0000313" key="7">
    <source>
        <dbReference type="Proteomes" id="UP001151760"/>
    </source>
</evidence>
<reference evidence="6" key="2">
    <citation type="submission" date="2022-01" db="EMBL/GenBank/DDBJ databases">
        <authorList>
            <person name="Yamashiro T."/>
            <person name="Shiraishi A."/>
            <person name="Satake H."/>
            <person name="Nakayama K."/>
        </authorList>
    </citation>
    <scope>NUCLEOTIDE SEQUENCE</scope>
</reference>
<keyword evidence="1" id="KW-0723">Serine/threonine-protein kinase</keyword>